<name>A0AAN7ZFW9_9COLE</name>
<keyword evidence="5" id="KW-1185">Reference proteome</keyword>
<keyword evidence="3" id="KW-1133">Transmembrane helix</keyword>
<comment type="caution">
    <text evidence="4">The sequence shown here is derived from an EMBL/GenBank/DDBJ whole genome shotgun (WGS) entry which is preliminary data.</text>
</comment>
<protein>
    <recommendedName>
        <fullName evidence="6">UNC93-like protein</fullName>
    </recommendedName>
</protein>
<feature type="compositionally biased region" description="Polar residues" evidence="2">
    <location>
        <begin position="17"/>
        <end position="27"/>
    </location>
</feature>
<dbReference type="InterPro" id="IPR036259">
    <property type="entry name" value="MFS_trans_sf"/>
</dbReference>
<organism evidence="4 5">
    <name type="scientific">Pyrocoelia pectoralis</name>
    <dbReference type="NCBI Taxonomy" id="417401"/>
    <lineage>
        <taxon>Eukaryota</taxon>
        <taxon>Metazoa</taxon>
        <taxon>Ecdysozoa</taxon>
        <taxon>Arthropoda</taxon>
        <taxon>Hexapoda</taxon>
        <taxon>Insecta</taxon>
        <taxon>Pterygota</taxon>
        <taxon>Neoptera</taxon>
        <taxon>Endopterygota</taxon>
        <taxon>Coleoptera</taxon>
        <taxon>Polyphaga</taxon>
        <taxon>Elateriformia</taxon>
        <taxon>Elateroidea</taxon>
        <taxon>Lampyridae</taxon>
        <taxon>Lampyrinae</taxon>
        <taxon>Pyrocoelia</taxon>
    </lineage>
</organism>
<proteinExistence type="inferred from homology"/>
<feature type="transmembrane region" description="Helical" evidence="3">
    <location>
        <begin position="570"/>
        <end position="587"/>
    </location>
</feature>
<evidence type="ECO:0000313" key="4">
    <source>
        <dbReference type="EMBL" id="KAK5638976.1"/>
    </source>
</evidence>
<dbReference type="GO" id="GO:0055120">
    <property type="term" value="C:striated muscle dense body"/>
    <property type="evidence" value="ECO:0007669"/>
    <property type="project" value="TreeGrafter"/>
</dbReference>
<evidence type="ECO:0000256" key="1">
    <source>
        <dbReference type="ARBA" id="ARBA00009172"/>
    </source>
</evidence>
<feature type="transmembrane region" description="Helical" evidence="3">
    <location>
        <begin position="502"/>
        <end position="522"/>
    </location>
</feature>
<feature type="transmembrane region" description="Helical" evidence="3">
    <location>
        <begin position="197"/>
        <end position="218"/>
    </location>
</feature>
<dbReference type="GO" id="GO:0006937">
    <property type="term" value="P:regulation of muscle contraction"/>
    <property type="evidence" value="ECO:0007669"/>
    <property type="project" value="TreeGrafter"/>
</dbReference>
<dbReference type="SUPFAM" id="SSF103473">
    <property type="entry name" value="MFS general substrate transporter"/>
    <property type="match status" value="1"/>
</dbReference>
<dbReference type="PANTHER" id="PTHR19444:SF11">
    <property type="entry name" value="UNC93-LIKE PROTEIN"/>
    <property type="match status" value="1"/>
</dbReference>
<dbReference type="AlphaFoldDB" id="A0AAN7ZFW9"/>
<dbReference type="GO" id="GO:0015459">
    <property type="term" value="F:potassium channel regulator activity"/>
    <property type="evidence" value="ECO:0007669"/>
    <property type="project" value="TreeGrafter"/>
</dbReference>
<sequence length="625" mass="70263">MGSLPNLSEISRDDDTQYFNARGTQDSFRNERNKIRYRQSERGYVHRAKKKQLPSRWAACEDVTLQQTATSSPASACSTNINQIMRRKDSLTSSIGATSVRRLISVVRNSHNRPCSHYNRRILIRYLVVFCTSHLFLSATFPPFVVLQGSVSLWTFPHAHFPLEVNVGSTLLAWMYSLSATSTLFAPYLINKIGVNLMLLYSYGIFIIFYITHIYPAMYLLVPVYTMLGIAIGQISLSYMSLLMGLSSKMSCAIAEYEDELRISQRTVIIRRFARAMQASQDLGLIFGSLMVAMIIGYWKPFQNTCTEPTKLNCSNCAQTEPCTAACPNVTYEIFTKNCSDFDTLVENLDNIFDTDEHGHRICGAAACASRFGNFQTVQPVVAVTLLLIFSAFAMIALLTSIVGLGKLKQYVVNQDALDSLELTMSLKAIMESFKDVKLQLAAPLAVFIGLEQGFVYTDFSKSYIVCTLGIQHLNFVFLSMGLLQSIASCTLSMLLKSIQRYYVVIVGFIFQCCVLLVQVLWKPMSDDPALFYVVPAVWGVCNAIWEILILSLLTALYTDNWAAPFCTSNFYRFLGLTVSFISHSLLCNWVKLYVLATLMLFAVIPFFCLELRLAKSHRNINSNL</sequence>
<evidence type="ECO:0000313" key="5">
    <source>
        <dbReference type="Proteomes" id="UP001329430"/>
    </source>
</evidence>
<dbReference type="GO" id="GO:0005886">
    <property type="term" value="C:plasma membrane"/>
    <property type="evidence" value="ECO:0007669"/>
    <property type="project" value="TreeGrafter"/>
</dbReference>
<feature type="transmembrane region" description="Helical" evidence="3">
    <location>
        <begin position="224"/>
        <end position="246"/>
    </location>
</feature>
<evidence type="ECO:0008006" key="6">
    <source>
        <dbReference type="Google" id="ProtNLM"/>
    </source>
</evidence>
<comment type="similarity">
    <text evidence="1">Belongs to the unc-93 family.</text>
</comment>
<keyword evidence="3" id="KW-0812">Transmembrane</keyword>
<keyword evidence="3" id="KW-0472">Membrane</keyword>
<feature type="transmembrane region" description="Helical" evidence="3">
    <location>
        <begin position="171"/>
        <end position="190"/>
    </location>
</feature>
<feature type="region of interest" description="Disordered" evidence="2">
    <location>
        <begin position="1"/>
        <end position="32"/>
    </location>
</feature>
<dbReference type="PANTHER" id="PTHR19444">
    <property type="entry name" value="UNC-93 RELATED"/>
    <property type="match status" value="1"/>
</dbReference>
<feature type="transmembrane region" description="Helical" evidence="3">
    <location>
        <begin position="126"/>
        <end position="151"/>
    </location>
</feature>
<feature type="transmembrane region" description="Helical" evidence="3">
    <location>
        <begin position="381"/>
        <end position="405"/>
    </location>
</feature>
<dbReference type="Proteomes" id="UP001329430">
    <property type="component" value="Chromosome 10"/>
</dbReference>
<dbReference type="InterPro" id="IPR051951">
    <property type="entry name" value="UNC-93_regulatory"/>
</dbReference>
<dbReference type="GO" id="GO:0043266">
    <property type="term" value="P:regulation of potassium ion transport"/>
    <property type="evidence" value="ECO:0007669"/>
    <property type="project" value="TreeGrafter"/>
</dbReference>
<evidence type="ECO:0000256" key="3">
    <source>
        <dbReference type="SAM" id="Phobius"/>
    </source>
</evidence>
<feature type="transmembrane region" description="Helical" evidence="3">
    <location>
        <begin position="476"/>
        <end position="495"/>
    </location>
</feature>
<accession>A0AAN7ZFW9</accession>
<gene>
    <name evidence="4" type="ORF">RI129_013271</name>
</gene>
<reference evidence="4 5" key="1">
    <citation type="journal article" date="2024" name="Insects">
        <title>An Improved Chromosome-Level Genome Assembly of the Firefly Pyrocoelia pectoralis.</title>
        <authorList>
            <person name="Fu X."/>
            <person name="Meyer-Rochow V.B."/>
            <person name="Ballantyne L."/>
            <person name="Zhu X."/>
        </authorList>
    </citation>
    <scope>NUCLEOTIDE SEQUENCE [LARGE SCALE GENOMIC DNA]</scope>
    <source>
        <strain evidence="4">XCY_ONT2</strain>
    </source>
</reference>
<feature type="transmembrane region" description="Helical" evidence="3">
    <location>
        <begin position="534"/>
        <end position="558"/>
    </location>
</feature>
<evidence type="ECO:0000256" key="2">
    <source>
        <dbReference type="SAM" id="MobiDB-lite"/>
    </source>
</evidence>
<dbReference type="EMBL" id="JAVRBK010000010">
    <property type="protein sequence ID" value="KAK5638976.1"/>
    <property type="molecule type" value="Genomic_DNA"/>
</dbReference>
<feature type="transmembrane region" description="Helical" evidence="3">
    <location>
        <begin position="593"/>
        <end position="610"/>
    </location>
</feature>